<evidence type="ECO:0000313" key="8">
    <source>
        <dbReference type="EMBL" id="PVH99992.1"/>
    </source>
</evidence>
<reference evidence="8 9" key="1">
    <citation type="journal article" date="2018" name="Sci. Rep.">
        <title>Comparative genomics provides insights into the lifestyle and reveals functional heterogeneity of dark septate endophytic fungi.</title>
        <authorList>
            <person name="Knapp D.G."/>
            <person name="Nemeth J.B."/>
            <person name="Barry K."/>
            <person name="Hainaut M."/>
            <person name="Henrissat B."/>
            <person name="Johnson J."/>
            <person name="Kuo A."/>
            <person name="Lim J.H.P."/>
            <person name="Lipzen A."/>
            <person name="Nolan M."/>
            <person name="Ohm R.A."/>
            <person name="Tamas L."/>
            <person name="Grigoriev I.V."/>
            <person name="Spatafora J.W."/>
            <person name="Nagy L.G."/>
            <person name="Kovacs G.M."/>
        </authorList>
    </citation>
    <scope>NUCLEOTIDE SEQUENCE [LARGE SCALE GENOMIC DNA]</scope>
    <source>
        <strain evidence="8 9">DSE2036</strain>
    </source>
</reference>
<dbReference type="PIRSF" id="PIRSF006060">
    <property type="entry name" value="AA_transporter"/>
    <property type="match status" value="1"/>
</dbReference>
<feature type="transmembrane region" description="Helical" evidence="7">
    <location>
        <begin position="409"/>
        <end position="431"/>
    </location>
</feature>
<evidence type="ECO:0000313" key="9">
    <source>
        <dbReference type="Proteomes" id="UP000244855"/>
    </source>
</evidence>
<feature type="transmembrane region" description="Helical" evidence="7">
    <location>
        <begin position="121"/>
        <end position="145"/>
    </location>
</feature>
<dbReference type="AlphaFoldDB" id="A0A2V1DP43"/>
<dbReference type="GO" id="GO:0016020">
    <property type="term" value="C:membrane"/>
    <property type="evidence" value="ECO:0007669"/>
    <property type="project" value="UniProtKB-SubCell"/>
</dbReference>
<feature type="region of interest" description="Disordered" evidence="6">
    <location>
        <begin position="1"/>
        <end position="33"/>
    </location>
</feature>
<feature type="transmembrane region" description="Helical" evidence="7">
    <location>
        <begin position="41"/>
        <end position="60"/>
    </location>
</feature>
<dbReference type="STRING" id="97972.A0A2V1DP43"/>
<dbReference type="GO" id="GO:0006865">
    <property type="term" value="P:amino acid transport"/>
    <property type="evidence" value="ECO:0007669"/>
    <property type="project" value="InterPro"/>
</dbReference>
<dbReference type="PANTHER" id="PTHR45649:SF27">
    <property type="entry name" value="CHOLINE TRANSPORTER (EUROFUNG)"/>
    <property type="match status" value="1"/>
</dbReference>
<comment type="subcellular location">
    <subcellularLocation>
        <location evidence="1">Membrane</location>
        <topology evidence="1">Multi-pass membrane protein</topology>
    </subcellularLocation>
</comment>
<dbReference type="OrthoDB" id="3900342at2759"/>
<gene>
    <name evidence="8" type="ORF">DM02DRAFT_563763</name>
</gene>
<dbReference type="PROSITE" id="PS00218">
    <property type="entry name" value="AMINO_ACID_PERMEASE_1"/>
    <property type="match status" value="1"/>
</dbReference>
<evidence type="ECO:0000256" key="2">
    <source>
        <dbReference type="ARBA" id="ARBA00022448"/>
    </source>
</evidence>
<keyword evidence="9" id="KW-1185">Reference proteome</keyword>
<keyword evidence="5 7" id="KW-0472">Membrane</keyword>
<feature type="transmembrane region" description="Helical" evidence="7">
    <location>
        <begin position="331"/>
        <end position="353"/>
    </location>
</feature>
<proteinExistence type="predicted"/>
<name>A0A2V1DP43_9PLEO</name>
<dbReference type="Proteomes" id="UP000244855">
    <property type="component" value="Unassembled WGS sequence"/>
</dbReference>
<feature type="transmembrane region" description="Helical" evidence="7">
    <location>
        <begin position="196"/>
        <end position="217"/>
    </location>
</feature>
<evidence type="ECO:0000256" key="3">
    <source>
        <dbReference type="ARBA" id="ARBA00022692"/>
    </source>
</evidence>
<evidence type="ECO:0000256" key="7">
    <source>
        <dbReference type="SAM" id="Phobius"/>
    </source>
</evidence>
<feature type="transmembrane region" description="Helical" evidence="7">
    <location>
        <begin position="479"/>
        <end position="499"/>
    </location>
</feature>
<dbReference type="Pfam" id="PF13520">
    <property type="entry name" value="AA_permease_2"/>
    <property type="match status" value="1"/>
</dbReference>
<feature type="transmembrane region" description="Helical" evidence="7">
    <location>
        <begin position="165"/>
        <end position="184"/>
    </location>
</feature>
<feature type="transmembrane region" description="Helical" evidence="7">
    <location>
        <begin position="451"/>
        <end position="473"/>
    </location>
</feature>
<evidence type="ECO:0000256" key="5">
    <source>
        <dbReference type="ARBA" id="ARBA00023136"/>
    </source>
</evidence>
<dbReference type="InterPro" id="IPR002293">
    <property type="entry name" value="AA/rel_permease1"/>
</dbReference>
<keyword evidence="3 7" id="KW-0812">Transmembrane</keyword>
<evidence type="ECO:0000256" key="6">
    <source>
        <dbReference type="SAM" id="MobiDB-lite"/>
    </source>
</evidence>
<keyword evidence="4 7" id="KW-1133">Transmembrane helix</keyword>
<feature type="transmembrane region" description="Helical" evidence="7">
    <location>
        <begin position="80"/>
        <end position="100"/>
    </location>
</feature>
<dbReference type="Gene3D" id="1.20.1740.10">
    <property type="entry name" value="Amino acid/polyamine transporter I"/>
    <property type="match status" value="1"/>
</dbReference>
<dbReference type="GO" id="GO:0022857">
    <property type="term" value="F:transmembrane transporter activity"/>
    <property type="evidence" value="ECO:0007669"/>
    <property type="project" value="InterPro"/>
</dbReference>
<evidence type="ECO:0000256" key="1">
    <source>
        <dbReference type="ARBA" id="ARBA00004141"/>
    </source>
</evidence>
<sequence length="514" mass="56018">MSFEKEPEKEPVKSRDNVRETSSESNDTNTLDHRPALQRNFGLLSICGLAVTTGNTWVAQGGSLTVAFSNGGPPGVIYEFIVVSICYWLVALCIAELASAMPSAAGVYHWASVTAGKHGRVCGWFAGYWNVLAWIFGAASMSSILGNQLVSMYAILHPDLETKAWHVFITYIMVTWICCSIVLFSNRALPSISKLGMVLILGGVFVTIIVCAVMPHVNGTGYASNSFVWRDWENNTGYTSNGFVFLAGMLNGAYSVGTPDVTSHLAEEMPSPSVNIPKAMLAQMTIGFITGLLYMIPIFYSIHDVEAIFSSTINFPLAEIYHQATNSRGGAVGLLVVAFLPTFITCVGCYITAGRMLWTLGRDNATPFSSWVGHISPRFNNPFNATVICGVIVSILGCIYVGSTTAFNAFVGSYVQLSTLSYLAAILPHLITRRKNVRPGYFWMNGLVADIVLTFSSLYIMTFIVIFCFPFFVPTTAQTMNYASVMTGGLTIFIALWLLMKKNYVGPQNVPGKI</sequence>
<dbReference type="PANTHER" id="PTHR45649">
    <property type="entry name" value="AMINO-ACID PERMEASE BAT1"/>
    <property type="match status" value="1"/>
</dbReference>
<feature type="transmembrane region" description="Helical" evidence="7">
    <location>
        <begin position="279"/>
        <end position="302"/>
    </location>
</feature>
<feature type="transmembrane region" description="Helical" evidence="7">
    <location>
        <begin position="383"/>
        <end position="403"/>
    </location>
</feature>
<protein>
    <submittedName>
        <fullName evidence="8">Putative choline transport protein</fullName>
    </submittedName>
</protein>
<accession>A0A2V1DP43</accession>
<organism evidence="8 9">
    <name type="scientific">Periconia macrospinosa</name>
    <dbReference type="NCBI Taxonomy" id="97972"/>
    <lineage>
        <taxon>Eukaryota</taxon>
        <taxon>Fungi</taxon>
        <taxon>Dikarya</taxon>
        <taxon>Ascomycota</taxon>
        <taxon>Pezizomycotina</taxon>
        <taxon>Dothideomycetes</taxon>
        <taxon>Pleosporomycetidae</taxon>
        <taxon>Pleosporales</taxon>
        <taxon>Massarineae</taxon>
        <taxon>Periconiaceae</taxon>
        <taxon>Periconia</taxon>
    </lineage>
</organism>
<dbReference type="InterPro" id="IPR004840">
    <property type="entry name" value="Amino_acid_permease_CS"/>
</dbReference>
<dbReference type="EMBL" id="KZ805381">
    <property type="protein sequence ID" value="PVH99992.1"/>
    <property type="molecule type" value="Genomic_DNA"/>
</dbReference>
<keyword evidence="2" id="KW-0813">Transport</keyword>
<feature type="compositionally biased region" description="Basic and acidic residues" evidence="6">
    <location>
        <begin position="1"/>
        <end position="22"/>
    </location>
</feature>
<evidence type="ECO:0000256" key="4">
    <source>
        <dbReference type="ARBA" id="ARBA00022989"/>
    </source>
</evidence>